<dbReference type="Pfam" id="PF00174">
    <property type="entry name" value="Oxidored_molyb"/>
    <property type="match status" value="1"/>
</dbReference>
<evidence type="ECO:0000313" key="3">
    <source>
        <dbReference type="EMBL" id="TWT62414.1"/>
    </source>
</evidence>
<dbReference type="CDD" id="cd02109">
    <property type="entry name" value="arch_bact_SO_family_Moco"/>
    <property type="match status" value="1"/>
</dbReference>
<dbReference type="SUPFAM" id="SSF56524">
    <property type="entry name" value="Oxidoreductase molybdopterin-binding domain"/>
    <property type="match status" value="1"/>
</dbReference>
<dbReference type="RefSeq" id="WP_146504272.1">
    <property type="nucleotide sequence ID" value="NZ_SJPG01000001.1"/>
</dbReference>
<evidence type="ECO:0000313" key="4">
    <source>
        <dbReference type="Proteomes" id="UP000316095"/>
    </source>
</evidence>
<comment type="caution">
    <text evidence="3">The sequence shown here is derived from an EMBL/GenBank/DDBJ whole genome shotgun (WGS) entry which is preliminary data.</text>
</comment>
<dbReference type="OrthoDB" id="9778777at2"/>
<organism evidence="3 4">
    <name type="scientific">Rubinisphaera italica</name>
    <dbReference type="NCBI Taxonomy" id="2527969"/>
    <lineage>
        <taxon>Bacteria</taxon>
        <taxon>Pseudomonadati</taxon>
        <taxon>Planctomycetota</taxon>
        <taxon>Planctomycetia</taxon>
        <taxon>Planctomycetales</taxon>
        <taxon>Planctomycetaceae</taxon>
        <taxon>Rubinisphaera</taxon>
    </lineage>
</organism>
<feature type="region of interest" description="Disordered" evidence="1">
    <location>
        <begin position="1"/>
        <end position="21"/>
    </location>
</feature>
<feature type="domain" description="Oxidoreductase molybdopterin-binding" evidence="2">
    <location>
        <begin position="49"/>
        <end position="196"/>
    </location>
</feature>
<gene>
    <name evidence="3" type="ORF">Pan54_31560</name>
</gene>
<evidence type="ECO:0000259" key="2">
    <source>
        <dbReference type="Pfam" id="PF00174"/>
    </source>
</evidence>
<dbReference type="InterPro" id="IPR036374">
    <property type="entry name" value="OxRdtase_Mopterin-bd_sf"/>
</dbReference>
<proteinExistence type="predicted"/>
<protein>
    <submittedName>
        <fullName evidence="3">TMAO/DMSO reductase</fullName>
    </submittedName>
</protein>
<dbReference type="Gene3D" id="3.90.420.10">
    <property type="entry name" value="Oxidoreductase, molybdopterin-binding domain"/>
    <property type="match status" value="1"/>
</dbReference>
<reference evidence="3 4" key="1">
    <citation type="submission" date="2019-02" db="EMBL/GenBank/DDBJ databases">
        <title>Deep-cultivation of Planctomycetes and their phenomic and genomic characterization uncovers novel biology.</title>
        <authorList>
            <person name="Wiegand S."/>
            <person name="Jogler M."/>
            <person name="Boedeker C."/>
            <person name="Pinto D."/>
            <person name="Vollmers J."/>
            <person name="Rivas-Marin E."/>
            <person name="Kohn T."/>
            <person name="Peeters S.H."/>
            <person name="Heuer A."/>
            <person name="Rast P."/>
            <person name="Oberbeckmann S."/>
            <person name="Bunk B."/>
            <person name="Jeske O."/>
            <person name="Meyerdierks A."/>
            <person name="Storesund J.E."/>
            <person name="Kallscheuer N."/>
            <person name="Luecker S."/>
            <person name="Lage O.M."/>
            <person name="Pohl T."/>
            <person name="Merkel B.J."/>
            <person name="Hornburger P."/>
            <person name="Mueller R.-W."/>
            <person name="Bruemmer F."/>
            <person name="Labrenz M."/>
            <person name="Spormann A.M."/>
            <person name="Op Den Camp H."/>
            <person name="Overmann J."/>
            <person name="Amann R."/>
            <person name="Jetten M.S.M."/>
            <person name="Mascher T."/>
            <person name="Medema M.H."/>
            <person name="Devos D.P."/>
            <person name="Kaster A.-K."/>
            <person name="Ovreas L."/>
            <person name="Rohde M."/>
            <person name="Galperin M.Y."/>
            <person name="Jogler C."/>
        </authorList>
    </citation>
    <scope>NUCLEOTIDE SEQUENCE [LARGE SCALE GENOMIC DNA]</scope>
    <source>
        <strain evidence="3 4">Pan54</strain>
    </source>
</reference>
<name>A0A5C5XHX8_9PLAN</name>
<dbReference type="PANTHER" id="PTHR43032">
    <property type="entry name" value="PROTEIN-METHIONINE-SULFOXIDE REDUCTASE"/>
    <property type="match status" value="1"/>
</dbReference>
<dbReference type="InterPro" id="IPR000572">
    <property type="entry name" value="OxRdtase_Mopterin-bd_dom"/>
</dbReference>
<evidence type="ECO:0000256" key="1">
    <source>
        <dbReference type="SAM" id="MobiDB-lite"/>
    </source>
</evidence>
<dbReference type="AlphaFoldDB" id="A0A5C5XHX8"/>
<dbReference type="PANTHER" id="PTHR43032:SF4">
    <property type="entry name" value="OXIDOREDUCTASE MOLYBDOPTERIN-BINDING DOMAIN-CONTAINING PROTEIN"/>
    <property type="match status" value="1"/>
</dbReference>
<accession>A0A5C5XHX8</accession>
<dbReference type="Proteomes" id="UP000316095">
    <property type="component" value="Unassembled WGS sequence"/>
</dbReference>
<keyword evidence="4" id="KW-1185">Reference proteome</keyword>
<dbReference type="EMBL" id="SJPG01000001">
    <property type="protein sequence ID" value="TWT62414.1"/>
    <property type="molecule type" value="Genomic_DNA"/>
</dbReference>
<sequence>MDDPKYQIGEPPNPISSDDEIIISSDTLRSERIPPGQSRTRKWPVLQAGSIPQVEKSEWSLEVKGLVDQPMIWNWKQFQELPRVKVFSDFHCVTQWSRLGNIWEGVSTKTIAELVGIQPEAKFVIAEGYDRGWTTNLPVDRFLAEDALLCDLHDGEPLTADHGAPVRLIVPLLYAWKSAKWLKSLEFVAEDQPGYWEQGGYHNEGDPWREQRFASDDIPPGFGI</sequence>